<keyword evidence="2" id="KW-1185">Reference proteome</keyword>
<name>A0A1I4R7E7_9BACT</name>
<dbReference type="SUPFAM" id="SSF52540">
    <property type="entry name" value="P-loop containing nucleoside triphosphate hydrolases"/>
    <property type="match status" value="1"/>
</dbReference>
<dbReference type="STRING" id="39841.SAMN05660836_00442"/>
<evidence type="ECO:0000313" key="2">
    <source>
        <dbReference type="Proteomes" id="UP000199611"/>
    </source>
</evidence>
<accession>A0A1I4R7E7</accession>
<sequence>MEISEFPVVRGLKGILKRNLGPGEIGVVAARAGVGKTALLTLIALSEISDGGRVLHVCIDEPPEKVKIWYEELLRSSNPSLSFTTVKTLTRAVEQYRFVLSYLHNSFSLGKLEEALKGIVEQTSFRPTVAVIDGLDFDRCEKRFVPRLRELLQKYEIPAWLSVQLQKYPGENGEAGLSYPCDLLEGDCAIMIIMESNPEGGFSLKLVKEGIRLTSPRVFSDSDVLSFLSAPGSGR</sequence>
<dbReference type="Proteomes" id="UP000199611">
    <property type="component" value="Unassembled WGS sequence"/>
</dbReference>
<gene>
    <name evidence="1" type="ORF">SAMN05660836_00442</name>
</gene>
<dbReference type="OrthoDB" id="368791at2"/>
<dbReference type="EMBL" id="FOUU01000001">
    <property type="protein sequence ID" value="SFM48085.1"/>
    <property type="molecule type" value="Genomic_DNA"/>
</dbReference>
<dbReference type="RefSeq" id="WP_093393149.1">
    <property type="nucleotide sequence ID" value="NZ_FOUU01000001.1"/>
</dbReference>
<organism evidence="1 2">
    <name type="scientific">Thermodesulforhabdus norvegica</name>
    <dbReference type="NCBI Taxonomy" id="39841"/>
    <lineage>
        <taxon>Bacteria</taxon>
        <taxon>Pseudomonadati</taxon>
        <taxon>Thermodesulfobacteriota</taxon>
        <taxon>Syntrophobacteria</taxon>
        <taxon>Syntrophobacterales</taxon>
        <taxon>Thermodesulforhabdaceae</taxon>
        <taxon>Thermodesulforhabdus</taxon>
    </lineage>
</organism>
<proteinExistence type="predicted"/>
<protein>
    <recommendedName>
        <fullName evidence="3">AAA domain-containing protein</fullName>
    </recommendedName>
</protein>
<dbReference type="InterPro" id="IPR027417">
    <property type="entry name" value="P-loop_NTPase"/>
</dbReference>
<dbReference type="AlphaFoldDB" id="A0A1I4R7E7"/>
<dbReference type="Gene3D" id="3.40.50.300">
    <property type="entry name" value="P-loop containing nucleotide triphosphate hydrolases"/>
    <property type="match status" value="1"/>
</dbReference>
<evidence type="ECO:0000313" key="1">
    <source>
        <dbReference type="EMBL" id="SFM48085.1"/>
    </source>
</evidence>
<reference evidence="1 2" key="1">
    <citation type="submission" date="2016-10" db="EMBL/GenBank/DDBJ databases">
        <authorList>
            <person name="de Groot N.N."/>
        </authorList>
    </citation>
    <scope>NUCLEOTIDE SEQUENCE [LARGE SCALE GENOMIC DNA]</scope>
    <source>
        <strain evidence="1 2">DSM 9990</strain>
    </source>
</reference>
<evidence type="ECO:0008006" key="3">
    <source>
        <dbReference type="Google" id="ProtNLM"/>
    </source>
</evidence>